<comment type="caution">
    <text evidence="1">The sequence shown here is derived from an EMBL/GenBank/DDBJ whole genome shotgun (WGS) entry which is preliminary data.</text>
</comment>
<gene>
    <name evidence="1" type="ORF">FHR72_005260</name>
</gene>
<dbReference type="Proteomes" id="UP000550501">
    <property type="component" value="Unassembled WGS sequence"/>
</dbReference>
<evidence type="ECO:0000313" key="2">
    <source>
        <dbReference type="Proteomes" id="UP000550501"/>
    </source>
</evidence>
<protein>
    <recommendedName>
        <fullName evidence="3">Ferredoxin</fullName>
    </recommendedName>
</protein>
<evidence type="ECO:0000313" key="1">
    <source>
        <dbReference type="EMBL" id="MBB2993749.1"/>
    </source>
</evidence>
<accession>A0A839QC92</accession>
<dbReference type="EMBL" id="JACHVU010000022">
    <property type="protein sequence ID" value="MBB2993749.1"/>
    <property type="molecule type" value="Genomic_DNA"/>
</dbReference>
<organism evidence="1 2">
    <name type="scientific">Mycolicibacterium iranicum</name>
    <name type="common">Mycobacterium iranicum</name>
    <dbReference type="NCBI Taxonomy" id="912594"/>
    <lineage>
        <taxon>Bacteria</taxon>
        <taxon>Bacillati</taxon>
        <taxon>Actinomycetota</taxon>
        <taxon>Actinomycetes</taxon>
        <taxon>Mycobacteriales</taxon>
        <taxon>Mycobacteriaceae</taxon>
        <taxon>Mycolicibacterium</taxon>
    </lineage>
</organism>
<dbReference type="AlphaFoldDB" id="A0A839QC92"/>
<reference evidence="1 2" key="1">
    <citation type="submission" date="2020-08" db="EMBL/GenBank/DDBJ databases">
        <title>The Agave Microbiome: Exploring the role of microbial communities in plant adaptations to desert environments.</title>
        <authorList>
            <person name="Partida-Martinez L.P."/>
        </authorList>
    </citation>
    <scope>NUCLEOTIDE SEQUENCE [LARGE SCALE GENOMIC DNA]</scope>
    <source>
        <strain evidence="1 2">AT2.18</strain>
    </source>
</reference>
<evidence type="ECO:0008006" key="3">
    <source>
        <dbReference type="Google" id="ProtNLM"/>
    </source>
</evidence>
<sequence>MSVRPDDRLRDAPMTPVVCGSCGAQVLARKSSWEQTSVQWDAESVARCARRRDAPRDRHALVSARDARFALCPDLRQSIEAGVRQGALRVLDGESVL</sequence>
<dbReference type="RefSeq" id="WP_183474381.1">
    <property type="nucleotide sequence ID" value="NZ_JACHVU010000022.1"/>
</dbReference>
<proteinExistence type="predicted"/>
<name>A0A839QC92_MYCIR</name>
<keyword evidence="2" id="KW-1185">Reference proteome</keyword>